<evidence type="ECO:0000259" key="1">
    <source>
        <dbReference type="PROSITE" id="PS51462"/>
    </source>
</evidence>
<dbReference type="AlphaFoldDB" id="A0A1I0QCW4"/>
<gene>
    <name evidence="2" type="ORF">SAMN04487945_2488</name>
</gene>
<dbReference type="EMBL" id="FOJA01000001">
    <property type="protein sequence ID" value="SEW24826.1"/>
    <property type="molecule type" value="Genomic_DNA"/>
</dbReference>
<keyword evidence="3" id="KW-1185">Reference proteome</keyword>
<dbReference type="InterPro" id="IPR015797">
    <property type="entry name" value="NUDIX_hydrolase-like_dom_sf"/>
</dbReference>
<dbReference type="RefSeq" id="WP_089669704.1">
    <property type="nucleotide sequence ID" value="NZ_FOJA01000001.1"/>
</dbReference>
<evidence type="ECO:0000313" key="2">
    <source>
        <dbReference type="EMBL" id="SEW24826.1"/>
    </source>
</evidence>
<dbReference type="InterPro" id="IPR000086">
    <property type="entry name" value="NUDIX_hydrolase_dom"/>
</dbReference>
<feature type="domain" description="Nudix hydrolase" evidence="1">
    <location>
        <begin position="5"/>
        <end position="139"/>
    </location>
</feature>
<dbReference type="STRING" id="355548.SAMN04487945_2488"/>
<accession>A0A1I0QCW4</accession>
<protein>
    <submittedName>
        <fullName evidence="2">8-oxo-dGTP diphosphatase</fullName>
    </submittedName>
</protein>
<evidence type="ECO:0000313" key="3">
    <source>
        <dbReference type="Proteomes" id="UP000198518"/>
    </source>
</evidence>
<proteinExistence type="predicted"/>
<sequence length="141" mass="15452">MDDYALVVNVDAAVVRGDDYLVVRRSAAEDHAAGTLAFPGGKVEPDASGDAIWETARREVREEVGVEVSAVEYVTSSTFTADEGTECLNVVVRCEYESGEPEVREPEEVADAFWLGYDDLVGHEDVPEYVEVYADAVEESR</sequence>
<dbReference type="PANTHER" id="PTHR43736">
    <property type="entry name" value="ADP-RIBOSE PYROPHOSPHATASE"/>
    <property type="match status" value="1"/>
</dbReference>
<reference evidence="2 3" key="1">
    <citation type="submission" date="2016-10" db="EMBL/GenBank/DDBJ databases">
        <authorList>
            <person name="de Groot N.N."/>
        </authorList>
    </citation>
    <scope>NUCLEOTIDE SEQUENCE [LARGE SCALE GENOMIC DNA]</scope>
    <source>
        <strain evidence="2 3">CGMCC 1.5337</strain>
    </source>
</reference>
<organism evidence="2 3">
    <name type="scientific">Halobacterium jilantaiense</name>
    <dbReference type="NCBI Taxonomy" id="355548"/>
    <lineage>
        <taxon>Archaea</taxon>
        <taxon>Methanobacteriati</taxon>
        <taxon>Methanobacteriota</taxon>
        <taxon>Stenosarchaea group</taxon>
        <taxon>Halobacteria</taxon>
        <taxon>Halobacteriales</taxon>
        <taxon>Halobacteriaceae</taxon>
        <taxon>Halobacterium</taxon>
    </lineage>
</organism>
<dbReference type="SUPFAM" id="SSF55811">
    <property type="entry name" value="Nudix"/>
    <property type="match status" value="1"/>
</dbReference>
<dbReference type="Gene3D" id="3.90.79.10">
    <property type="entry name" value="Nucleoside Triphosphate Pyrophosphohydrolase"/>
    <property type="match status" value="1"/>
</dbReference>
<dbReference type="PROSITE" id="PS51462">
    <property type="entry name" value="NUDIX"/>
    <property type="match status" value="1"/>
</dbReference>
<dbReference type="Pfam" id="PF00293">
    <property type="entry name" value="NUDIX"/>
    <property type="match status" value="1"/>
</dbReference>
<name>A0A1I0QCW4_9EURY</name>
<dbReference type="PANTHER" id="PTHR43736:SF1">
    <property type="entry name" value="DIHYDRONEOPTERIN TRIPHOSPHATE DIPHOSPHATASE"/>
    <property type="match status" value="1"/>
</dbReference>
<dbReference type="Proteomes" id="UP000198518">
    <property type="component" value="Unassembled WGS sequence"/>
</dbReference>
<dbReference type="OrthoDB" id="339240at2157"/>